<organism evidence="1 2">
    <name type="scientific">Ficus carica</name>
    <name type="common">Common fig</name>
    <dbReference type="NCBI Taxonomy" id="3494"/>
    <lineage>
        <taxon>Eukaryota</taxon>
        <taxon>Viridiplantae</taxon>
        <taxon>Streptophyta</taxon>
        <taxon>Embryophyta</taxon>
        <taxon>Tracheophyta</taxon>
        <taxon>Spermatophyta</taxon>
        <taxon>Magnoliopsida</taxon>
        <taxon>eudicotyledons</taxon>
        <taxon>Gunneridae</taxon>
        <taxon>Pentapetalae</taxon>
        <taxon>rosids</taxon>
        <taxon>fabids</taxon>
        <taxon>Rosales</taxon>
        <taxon>Moraceae</taxon>
        <taxon>Ficeae</taxon>
        <taxon>Ficus</taxon>
    </lineage>
</organism>
<protein>
    <submittedName>
        <fullName evidence="1">Uncharacterized protein</fullName>
    </submittedName>
</protein>
<name>A0AA88E1E3_FICCA</name>
<comment type="caution">
    <text evidence="1">The sequence shown here is derived from an EMBL/GenBank/DDBJ whole genome shotgun (WGS) entry which is preliminary data.</text>
</comment>
<gene>
    <name evidence="1" type="ORF">TIFTF001_035289</name>
</gene>
<dbReference type="AlphaFoldDB" id="A0AA88E1E3"/>
<sequence>MGSEFGKTISKLVDLTSGVQWKWFFKLVQYDNVVKTFPLVVDFSDCVEIMFGKYDNCFKGLYGEYSMSDAGLSWSGDADVDTDIDCHLIDDCDGGKILLSFDIKERNEFPSKSVLKKYMNLIAIRGNFEFKADRSDADFYVLSCIVDGCTCNEHRQASCQFVGELLKEDFSLGINEKARLSDVMALMRWKHGVEISYHVARKARSFALEAIRGSAEQPYLDIPSLCAVLEDKNQGKCLVDFM</sequence>
<evidence type="ECO:0000313" key="2">
    <source>
        <dbReference type="Proteomes" id="UP001187192"/>
    </source>
</evidence>
<evidence type="ECO:0000313" key="1">
    <source>
        <dbReference type="EMBL" id="GMN66227.1"/>
    </source>
</evidence>
<dbReference type="Proteomes" id="UP001187192">
    <property type="component" value="Unassembled WGS sequence"/>
</dbReference>
<dbReference type="EMBL" id="BTGU01000302">
    <property type="protein sequence ID" value="GMN66227.1"/>
    <property type="molecule type" value="Genomic_DNA"/>
</dbReference>
<reference evidence="1" key="1">
    <citation type="submission" date="2023-07" db="EMBL/GenBank/DDBJ databases">
        <title>draft genome sequence of fig (Ficus carica).</title>
        <authorList>
            <person name="Takahashi T."/>
            <person name="Nishimura K."/>
        </authorList>
    </citation>
    <scope>NUCLEOTIDE SEQUENCE</scope>
</reference>
<keyword evidence="2" id="KW-1185">Reference proteome</keyword>
<proteinExistence type="predicted"/>
<accession>A0AA88E1E3</accession>